<accession>A0A622CXP5</accession>
<proteinExistence type="predicted"/>
<reference evidence="1" key="1">
    <citation type="submission" date="2019-09" db="EMBL/GenBank/DDBJ databases">
        <authorList>
            <consortium name="NARMS: The National Antimicrobial Resistance Monitoring System"/>
        </authorList>
    </citation>
    <scope>NUCLEOTIDE SEQUENCE</scope>
    <source>
        <strain evidence="1">CVM N19S0421</strain>
    </source>
</reference>
<organism evidence="1">
    <name type="scientific">Salmonella enterica</name>
    <name type="common">Salmonella choleraesuis</name>
    <dbReference type="NCBI Taxonomy" id="28901"/>
    <lineage>
        <taxon>Bacteria</taxon>
        <taxon>Pseudomonadati</taxon>
        <taxon>Pseudomonadota</taxon>
        <taxon>Gammaproteobacteria</taxon>
        <taxon>Enterobacterales</taxon>
        <taxon>Enterobacteriaceae</taxon>
        <taxon>Salmonella</taxon>
    </lineage>
</organism>
<protein>
    <submittedName>
        <fullName evidence="1">Uncharacterized protein</fullName>
    </submittedName>
</protein>
<sequence length="65" mass="7441">MYSFVYHYFIKNKYLGYLHNKIPTVFFSHQQDAGSQTEQIGRLFNIDGIVPPKCGNQRVVGFGVA</sequence>
<gene>
    <name evidence="1" type="ORF">F7L41_14340</name>
</gene>
<evidence type="ECO:0000313" key="1">
    <source>
        <dbReference type="EMBL" id="ECY8988251.1"/>
    </source>
</evidence>
<comment type="caution">
    <text evidence="1">The sequence shown here is derived from an EMBL/GenBank/DDBJ whole genome shotgun (WGS) entry which is preliminary data.</text>
</comment>
<name>A0A622CXP5_SALER</name>
<dbReference type="AlphaFoldDB" id="A0A622CXP5"/>
<dbReference type="EMBL" id="AALERK010000005">
    <property type="protein sequence ID" value="ECY8988251.1"/>
    <property type="molecule type" value="Genomic_DNA"/>
</dbReference>